<dbReference type="SUPFAM" id="SSF53448">
    <property type="entry name" value="Nucleotide-diphospho-sugar transferases"/>
    <property type="match status" value="1"/>
</dbReference>
<proteinExistence type="predicted"/>
<evidence type="ECO:0000259" key="2">
    <source>
        <dbReference type="Pfam" id="PF00535"/>
    </source>
</evidence>
<dbReference type="Gene3D" id="3.90.550.10">
    <property type="entry name" value="Spore Coat Polysaccharide Biosynthesis Protein SpsA, Chain A"/>
    <property type="match status" value="1"/>
</dbReference>
<dbReference type="PANTHER" id="PTHR48090">
    <property type="entry name" value="UNDECAPRENYL-PHOSPHATE 4-DEOXY-4-FORMAMIDO-L-ARABINOSE TRANSFERASE-RELATED"/>
    <property type="match status" value="1"/>
</dbReference>
<protein>
    <submittedName>
        <fullName evidence="3">Glycosyl transferase, family 2</fullName>
    </submittedName>
</protein>
<name>A0A0G0M0F2_9BACT</name>
<dbReference type="PANTHER" id="PTHR48090:SF7">
    <property type="entry name" value="RFBJ PROTEIN"/>
    <property type="match status" value="1"/>
</dbReference>
<dbReference type="InterPro" id="IPR001173">
    <property type="entry name" value="Glyco_trans_2-like"/>
</dbReference>
<feature type="transmembrane region" description="Helical" evidence="1">
    <location>
        <begin position="217"/>
        <end position="237"/>
    </location>
</feature>
<keyword evidence="1" id="KW-1133">Transmembrane helix</keyword>
<keyword evidence="1" id="KW-0472">Membrane</keyword>
<reference evidence="3 4" key="1">
    <citation type="journal article" date="2015" name="Nature">
        <title>rRNA introns, odd ribosomes, and small enigmatic genomes across a large radiation of phyla.</title>
        <authorList>
            <person name="Brown C.T."/>
            <person name="Hug L.A."/>
            <person name="Thomas B.C."/>
            <person name="Sharon I."/>
            <person name="Castelle C.J."/>
            <person name="Singh A."/>
            <person name="Wilkins M.J."/>
            <person name="Williams K.H."/>
            <person name="Banfield J.F."/>
        </authorList>
    </citation>
    <scope>NUCLEOTIDE SEQUENCE [LARGE SCALE GENOMIC DNA]</scope>
</reference>
<accession>A0A0G0M0F2</accession>
<keyword evidence="3" id="KW-0808">Transferase</keyword>
<dbReference type="Pfam" id="PF00535">
    <property type="entry name" value="Glycos_transf_2"/>
    <property type="match status" value="1"/>
</dbReference>
<comment type="caution">
    <text evidence="3">The sequence shown here is derived from an EMBL/GenBank/DDBJ whole genome shotgun (WGS) entry which is preliminary data.</text>
</comment>
<sequence length="244" mass="27957">MYEGKSISVAIATYRERKSIRKTIDSFFKTGFVDEVVVVNNNAEAGTDNEVKKTKAKLLYEKKQGYGYAFMRAIKESRGDYVVVCEPDGTFLASDLERMLVYARDFDVVIGSRTSQIGSLSGEGMGIIRKFANVIEAKTIEVLFNSVALTDVGCAYKLFKRKSLAKIIPKWRMQKTPLFNTELILLTVSQKLKFVEIPITYNKRVGKSSIVDKWHQIIRWAVVIQIYIFGFWLKHIIDSRTRKR</sequence>
<evidence type="ECO:0000256" key="1">
    <source>
        <dbReference type="SAM" id="Phobius"/>
    </source>
</evidence>
<dbReference type="InterPro" id="IPR050256">
    <property type="entry name" value="Glycosyltransferase_2"/>
</dbReference>
<feature type="domain" description="Glycosyltransferase 2-like" evidence="2">
    <location>
        <begin position="8"/>
        <end position="165"/>
    </location>
</feature>
<gene>
    <name evidence="3" type="ORF">UT23_C0024G0002</name>
</gene>
<evidence type="ECO:0000313" key="3">
    <source>
        <dbReference type="EMBL" id="KKQ96802.1"/>
    </source>
</evidence>
<keyword evidence="1" id="KW-0812">Transmembrane</keyword>
<dbReference type="InterPro" id="IPR029044">
    <property type="entry name" value="Nucleotide-diphossugar_trans"/>
</dbReference>
<dbReference type="Proteomes" id="UP000034325">
    <property type="component" value="Unassembled WGS sequence"/>
</dbReference>
<dbReference type="GO" id="GO:0016740">
    <property type="term" value="F:transferase activity"/>
    <property type="evidence" value="ECO:0007669"/>
    <property type="project" value="UniProtKB-KW"/>
</dbReference>
<organism evidence="3 4">
    <name type="scientific">Candidatus Woesebacteria bacterium GW2011_GWA1_39_12</name>
    <dbReference type="NCBI Taxonomy" id="1618549"/>
    <lineage>
        <taxon>Bacteria</taxon>
        <taxon>Candidatus Woeseibacteriota</taxon>
    </lineage>
</organism>
<evidence type="ECO:0000313" key="4">
    <source>
        <dbReference type="Proteomes" id="UP000034325"/>
    </source>
</evidence>
<dbReference type="AlphaFoldDB" id="A0A0G0M0F2"/>
<dbReference type="EMBL" id="LBWA01000024">
    <property type="protein sequence ID" value="KKQ96802.1"/>
    <property type="molecule type" value="Genomic_DNA"/>
</dbReference>